<evidence type="ECO:0000256" key="1">
    <source>
        <dbReference type="SAM" id="MobiDB-lite"/>
    </source>
</evidence>
<gene>
    <name evidence="2" type="ORF">CSSPTR1EN2_LOCUS566</name>
</gene>
<dbReference type="Pfam" id="PF05056">
    <property type="entry name" value="DUF674"/>
    <property type="match status" value="1"/>
</dbReference>
<proteinExistence type="predicted"/>
<dbReference type="PANTHER" id="PTHR33103">
    <property type="entry name" value="OS01G0153900 PROTEIN"/>
    <property type="match status" value="1"/>
</dbReference>
<organism evidence="2 3">
    <name type="scientific">Sphagnum troendelagicum</name>
    <dbReference type="NCBI Taxonomy" id="128251"/>
    <lineage>
        <taxon>Eukaryota</taxon>
        <taxon>Viridiplantae</taxon>
        <taxon>Streptophyta</taxon>
        <taxon>Embryophyta</taxon>
        <taxon>Bryophyta</taxon>
        <taxon>Sphagnophytina</taxon>
        <taxon>Sphagnopsida</taxon>
        <taxon>Sphagnales</taxon>
        <taxon>Sphagnaceae</taxon>
        <taxon>Sphagnum</taxon>
    </lineage>
</organism>
<evidence type="ECO:0000313" key="2">
    <source>
        <dbReference type="EMBL" id="CAK9189954.1"/>
    </source>
</evidence>
<accession>A0ABP0T8R8</accession>
<dbReference type="InterPro" id="IPR007750">
    <property type="entry name" value="DUF674"/>
</dbReference>
<name>A0ABP0T8R8_9BRYO</name>
<protein>
    <submittedName>
        <fullName evidence="2">Uncharacterized protein</fullName>
    </submittedName>
</protein>
<dbReference type="EMBL" id="OZ019893">
    <property type="protein sequence ID" value="CAK9189954.1"/>
    <property type="molecule type" value="Genomic_DNA"/>
</dbReference>
<sequence length="296" mass="32081">MAKKPGAPPVVVPNSCESAQQCADLVRVQLLVQKSTKRVLYMEAGKDFVDMLFSFLMLPTGAVIKLISQGLNEWPVEAISNIFKSVDNLNASFMNIGCKDILLSPQPAWGYRATSLLQIQGAESDPTTYYICSKFCKRPGNRTSMTRNLGDLCPTCKYPMNGALTESEEPLSTELESKPAGAGYVKENTTFMITDDMEIYTTSTIKSIVLLNKLKVENMSDLDSLEITVGLTQAFQLLRASVTTSSALNDVFAKEVCKYVSEKGGSKGGSKKSACGLSKQGVVSGKQLDDTTDDSS</sequence>
<reference evidence="2 3" key="1">
    <citation type="submission" date="2024-02" db="EMBL/GenBank/DDBJ databases">
        <authorList>
            <consortium name="ELIXIR-Norway"/>
            <consortium name="Elixir Norway"/>
        </authorList>
    </citation>
    <scope>NUCLEOTIDE SEQUENCE [LARGE SCALE GENOMIC DNA]</scope>
</reference>
<keyword evidence="3" id="KW-1185">Reference proteome</keyword>
<evidence type="ECO:0000313" key="3">
    <source>
        <dbReference type="Proteomes" id="UP001497512"/>
    </source>
</evidence>
<feature type="region of interest" description="Disordered" evidence="1">
    <location>
        <begin position="262"/>
        <end position="296"/>
    </location>
</feature>
<dbReference type="Proteomes" id="UP001497512">
    <property type="component" value="Chromosome 1"/>
</dbReference>
<dbReference type="PANTHER" id="PTHR33103:SF19">
    <property type="entry name" value="OS09G0544700 PROTEIN"/>
    <property type="match status" value="1"/>
</dbReference>